<gene>
    <name evidence="3" type="ORF">CLV71_101331</name>
</gene>
<evidence type="ECO:0000256" key="2">
    <source>
        <dbReference type="SAM" id="Phobius"/>
    </source>
</evidence>
<feature type="compositionally biased region" description="Pro residues" evidence="1">
    <location>
        <begin position="67"/>
        <end position="77"/>
    </location>
</feature>
<organism evidence="3 4">
    <name type="scientific">Actinophytocola oryzae</name>
    <dbReference type="NCBI Taxonomy" id="502181"/>
    <lineage>
        <taxon>Bacteria</taxon>
        <taxon>Bacillati</taxon>
        <taxon>Actinomycetota</taxon>
        <taxon>Actinomycetes</taxon>
        <taxon>Pseudonocardiales</taxon>
        <taxon>Pseudonocardiaceae</taxon>
    </lineage>
</organism>
<evidence type="ECO:0000313" key="3">
    <source>
        <dbReference type="EMBL" id="TDV57460.1"/>
    </source>
</evidence>
<comment type="caution">
    <text evidence="3">The sequence shown here is derived from an EMBL/GenBank/DDBJ whole genome shotgun (WGS) entry which is preliminary data.</text>
</comment>
<keyword evidence="2" id="KW-0472">Membrane</keyword>
<name>A0A4R7W437_9PSEU</name>
<feature type="region of interest" description="Disordered" evidence="1">
    <location>
        <begin position="57"/>
        <end position="78"/>
    </location>
</feature>
<keyword evidence="2" id="KW-1133">Transmembrane helix</keyword>
<feature type="transmembrane region" description="Helical" evidence="2">
    <location>
        <begin position="29"/>
        <end position="46"/>
    </location>
</feature>
<dbReference type="RefSeq" id="WP_133900734.1">
    <property type="nucleotide sequence ID" value="NZ_SOCP01000001.1"/>
</dbReference>
<dbReference type="OrthoDB" id="3422149at2"/>
<dbReference type="Proteomes" id="UP000294927">
    <property type="component" value="Unassembled WGS sequence"/>
</dbReference>
<evidence type="ECO:0000256" key="1">
    <source>
        <dbReference type="SAM" id="MobiDB-lite"/>
    </source>
</evidence>
<keyword evidence="2" id="KW-0812">Transmembrane</keyword>
<dbReference type="EMBL" id="SOCP01000001">
    <property type="protein sequence ID" value="TDV57460.1"/>
    <property type="molecule type" value="Genomic_DNA"/>
</dbReference>
<accession>A0A4R7W437</accession>
<dbReference type="AlphaFoldDB" id="A0A4R7W437"/>
<evidence type="ECO:0000313" key="4">
    <source>
        <dbReference type="Proteomes" id="UP000294927"/>
    </source>
</evidence>
<protein>
    <submittedName>
        <fullName evidence="3">Uncharacterized protein</fullName>
    </submittedName>
</protein>
<feature type="region of interest" description="Disordered" evidence="1">
    <location>
        <begin position="308"/>
        <end position="341"/>
    </location>
</feature>
<keyword evidence="4" id="KW-1185">Reference proteome</keyword>
<sequence>MFSDKAYLTTTIAASVVINAFMLVAGTPWWIGVVVCVPIIVGGLLVKQRIENERLAEAPPQEHHEPPPPPPPLPPGRAPVYELVLPSANPDYRFLLSANVLWRQHGSAHLRPDQLAIDAVRERAARFTQGENARDSDLLAPRLAADLSVARPDRTGHLEAWAQDVVLMIPDADRRRLDKLAELRKDEEVWEHERAHEKNKRAYLRDDVLTTTGSAVVWWLARDASRVEEAVGLIGTLARLVAAAQDRDVEPVFQTLMTDTRQDVDPMERVMGMLLPEGSEPERADLADRLATIATEMGADDVARRIREQYDAPDFAEPVPSLFDEAVHPNGQPEPESPHPV</sequence>
<feature type="compositionally biased region" description="Basic and acidic residues" evidence="1">
    <location>
        <begin position="57"/>
        <end position="66"/>
    </location>
</feature>
<proteinExistence type="predicted"/>
<reference evidence="3 4" key="1">
    <citation type="submission" date="2019-03" db="EMBL/GenBank/DDBJ databases">
        <title>Genomic Encyclopedia of Archaeal and Bacterial Type Strains, Phase II (KMG-II): from individual species to whole genera.</title>
        <authorList>
            <person name="Goeker M."/>
        </authorList>
    </citation>
    <scope>NUCLEOTIDE SEQUENCE [LARGE SCALE GENOMIC DNA]</scope>
    <source>
        <strain evidence="3 4">DSM 45499</strain>
    </source>
</reference>